<gene>
    <name evidence="1" type="ORF">QOZ95_003016</name>
</gene>
<keyword evidence="2" id="KW-1185">Reference proteome</keyword>
<comment type="caution">
    <text evidence="1">The sequence shown here is derived from an EMBL/GenBank/DDBJ whole genome shotgun (WGS) entry which is preliminary data.</text>
</comment>
<dbReference type="Proteomes" id="UP001242811">
    <property type="component" value="Unassembled WGS sequence"/>
</dbReference>
<organism evidence="1 2">
    <name type="scientific">Paenibacillus brasilensis</name>
    <dbReference type="NCBI Taxonomy" id="128574"/>
    <lineage>
        <taxon>Bacteria</taxon>
        <taxon>Bacillati</taxon>
        <taxon>Bacillota</taxon>
        <taxon>Bacilli</taxon>
        <taxon>Bacillales</taxon>
        <taxon>Paenibacillaceae</taxon>
        <taxon>Paenibacillus</taxon>
    </lineage>
</organism>
<accession>A0ABU0KZY8</accession>
<evidence type="ECO:0000313" key="1">
    <source>
        <dbReference type="EMBL" id="MDQ0494849.1"/>
    </source>
</evidence>
<protein>
    <submittedName>
        <fullName evidence="1">Uncharacterized protein</fullName>
    </submittedName>
</protein>
<reference evidence="1 2" key="1">
    <citation type="submission" date="2023-07" db="EMBL/GenBank/DDBJ databases">
        <title>Genomic Encyclopedia of Type Strains, Phase IV (KMG-IV): sequencing the most valuable type-strain genomes for metagenomic binning, comparative biology and taxonomic classification.</title>
        <authorList>
            <person name="Goeker M."/>
        </authorList>
    </citation>
    <scope>NUCLEOTIDE SEQUENCE [LARGE SCALE GENOMIC DNA]</scope>
    <source>
        <strain evidence="1 2">DSM 14914</strain>
    </source>
</reference>
<dbReference type="EMBL" id="JAUSWA010000016">
    <property type="protein sequence ID" value="MDQ0494849.1"/>
    <property type="molecule type" value="Genomic_DNA"/>
</dbReference>
<name>A0ABU0KZY8_9BACL</name>
<proteinExistence type="predicted"/>
<evidence type="ECO:0000313" key="2">
    <source>
        <dbReference type="Proteomes" id="UP001242811"/>
    </source>
</evidence>
<dbReference type="RefSeq" id="WP_167518640.1">
    <property type="nucleotide sequence ID" value="NZ_CP045298.1"/>
</dbReference>
<sequence length="88" mass="9813">MRSNSGLAAIQRGAPLRGGIAFGTSFSKGQQDRRSLDQVQWTVAAVSQVLQNLFLLFGKGYHVFFSFSHVLYSPVPVGYYFQHNGFVR</sequence>